<dbReference type="GO" id="GO:0046872">
    <property type="term" value="F:metal ion binding"/>
    <property type="evidence" value="ECO:0007669"/>
    <property type="project" value="UniProtKB-KW"/>
</dbReference>
<reference evidence="2 3" key="1">
    <citation type="submission" date="2015-01" db="EMBL/GenBank/DDBJ databases">
        <title>The Genome Sequence of Capronia semiimmersa CBS27337.</title>
        <authorList>
            <consortium name="The Broad Institute Genomics Platform"/>
            <person name="Cuomo C."/>
            <person name="de Hoog S."/>
            <person name="Gorbushina A."/>
            <person name="Stielow B."/>
            <person name="Teixiera M."/>
            <person name="Abouelleil A."/>
            <person name="Chapman S.B."/>
            <person name="Priest M."/>
            <person name="Young S.K."/>
            <person name="Wortman J."/>
            <person name="Nusbaum C."/>
            <person name="Birren B."/>
        </authorList>
    </citation>
    <scope>NUCLEOTIDE SEQUENCE [LARGE SCALE GENOMIC DNA]</scope>
    <source>
        <strain evidence="2 3">CBS 27337</strain>
    </source>
</reference>
<dbReference type="GO" id="GO:0008948">
    <property type="term" value="F:oxaloacetate decarboxylase activity"/>
    <property type="evidence" value="ECO:0007669"/>
    <property type="project" value="TreeGrafter"/>
</dbReference>
<feature type="binding site" evidence="1">
    <location>
        <position position="137"/>
    </location>
    <ligand>
        <name>substrate</name>
    </ligand>
</feature>
<dbReference type="InterPro" id="IPR005493">
    <property type="entry name" value="RraA/RraA-like"/>
</dbReference>
<dbReference type="Gene3D" id="3.50.30.40">
    <property type="entry name" value="Ribonuclease E inhibitor RraA/RraA-like"/>
    <property type="match status" value="1"/>
</dbReference>
<proteinExistence type="predicted"/>
<dbReference type="Proteomes" id="UP000054266">
    <property type="component" value="Unassembled WGS sequence"/>
</dbReference>
<name>A0A0D2FWJ7_9EURO</name>
<organism evidence="2 3">
    <name type="scientific">Phialophora macrospora</name>
    <dbReference type="NCBI Taxonomy" id="1851006"/>
    <lineage>
        <taxon>Eukaryota</taxon>
        <taxon>Fungi</taxon>
        <taxon>Dikarya</taxon>
        <taxon>Ascomycota</taxon>
        <taxon>Pezizomycotina</taxon>
        <taxon>Eurotiomycetes</taxon>
        <taxon>Chaetothyriomycetidae</taxon>
        <taxon>Chaetothyriales</taxon>
        <taxon>Herpotrichiellaceae</taxon>
        <taxon>Phialophora</taxon>
    </lineage>
</organism>
<evidence type="ECO:0000313" key="3">
    <source>
        <dbReference type="Proteomes" id="UP000054266"/>
    </source>
</evidence>
<dbReference type="HOGENOM" id="CLU_072626_0_0_1"/>
<dbReference type="EMBL" id="KN846961">
    <property type="protein sequence ID" value="KIW64349.1"/>
    <property type="molecule type" value="Genomic_DNA"/>
</dbReference>
<dbReference type="SUPFAM" id="SSF89562">
    <property type="entry name" value="RraA-like"/>
    <property type="match status" value="1"/>
</dbReference>
<sequence length="247" mass="26724">MPPDLDIASLCAEIAQSYSPCDVSDALLKLHVPFAGYLRDISPIPTRRGSTARVVAPISTVLFVDSAHTPGTQYDGLVVPPESNIPRDRHFTDVAPPGSVVLLQQPAHQIAALVGDIVATRYKVRGVKGCFIDGRARDIVGCAEVCKDGGFQCWSRALTSPGTSLQAKPWAVDVPLKIGDVVVKPGDVLVADEAEMVCCVIPREKLAEVVQLLPVHKEADDGLMDDVRRGMGFKEAIQRWPKHYSNH</sequence>
<dbReference type="CDD" id="cd16841">
    <property type="entry name" value="RraA_family"/>
    <property type="match status" value="1"/>
</dbReference>
<accession>A0A0D2FWJ7</accession>
<evidence type="ECO:0000256" key="1">
    <source>
        <dbReference type="PIRSR" id="PIRSR605493-1"/>
    </source>
</evidence>
<keyword evidence="1" id="KW-0460">Magnesium</keyword>
<keyword evidence="3" id="KW-1185">Reference proteome</keyword>
<keyword evidence="1" id="KW-0479">Metal-binding</keyword>
<feature type="binding site" evidence="1">
    <location>
        <begin position="115"/>
        <end position="118"/>
    </location>
    <ligand>
        <name>substrate</name>
    </ligand>
</feature>
<evidence type="ECO:0000313" key="2">
    <source>
        <dbReference type="EMBL" id="KIW64349.1"/>
    </source>
</evidence>
<dbReference type="InterPro" id="IPR036704">
    <property type="entry name" value="RraA/RraA-like_sf"/>
</dbReference>
<dbReference type="PANTHER" id="PTHR33254:SF4">
    <property type="entry name" value="4-HYDROXY-4-METHYL-2-OXOGLUTARATE ALDOLASE 3-RELATED"/>
    <property type="match status" value="1"/>
</dbReference>
<gene>
    <name evidence="2" type="ORF">PV04_09291</name>
</gene>
<dbReference type="PANTHER" id="PTHR33254">
    <property type="entry name" value="4-HYDROXY-4-METHYL-2-OXOGLUTARATE ALDOLASE 3-RELATED"/>
    <property type="match status" value="1"/>
</dbReference>
<dbReference type="GO" id="GO:0047443">
    <property type="term" value="F:4-hydroxy-4-methyl-2-oxoglutarate aldolase activity"/>
    <property type="evidence" value="ECO:0007669"/>
    <property type="project" value="TreeGrafter"/>
</dbReference>
<dbReference type="AlphaFoldDB" id="A0A0D2FWJ7"/>
<comment type="cofactor">
    <cofactor evidence="1">
        <name>Mg(2+)</name>
        <dbReference type="ChEBI" id="CHEBI:18420"/>
    </cofactor>
</comment>
<dbReference type="STRING" id="5601.A0A0D2FWJ7"/>
<feature type="binding site" evidence="1">
    <location>
        <position position="138"/>
    </location>
    <ligand>
        <name>Mg(2+)</name>
        <dbReference type="ChEBI" id="CHEBI:18420"/>
    </ligand>
</feature>
<protein>
    <recommendedName>
        <fullName evidence="4">4-hydroxy-4-methyl-2-oxoglutarate aldolase</fullName>
    </recommendedName>
</protein>
<dbReference type="Pfam" id="PF03737">
    <property type="entry name" value="RraA-like"/>
    <property type="match status" value="1"/>
</dbReference>
<evidence type="ECO:0008006" key="4">
    <source>
        <dbReference type="Google" id="ProtNLM"/>
    </source>
</evidence>